<dbReference type="PANTHER" id="PTHR15840:SF10">
    <property type="entry name" value="EKC_KEOPS COMPLEX SUBUNIT TPRKB"/>
    <property type="match status" value="1"/>
</dbReference>
<evidence type="ECO:0000313" key="10">
    <source>
        <dbReference type="EMBL" id="OBT97958.1"/>
    </source>
</evidence>
<gene>
    <name evidence="10" type="ORF">VE01_03984</name>
</gene>
<dbReference type="RefSeq" id="XP_018131691.1">
    <property type="nucleotide sequence ID" value="XM_018273463.2"/>
</dbReference>
<dbReference type="OrthoDB" id="329139at2759"/>
<proteinExistence type="inferred from homology"/>
<keyword evidence="6 8" id="KW-0539">Nucleus</keyword>
<dbReference type="Proteomes" id="UP000091956">
    <property type="component" value="Unassembled WGS sequence"/>
</dbReference>
<comment type="similarity">
    <text evidence="2 8">Belongs to the CGI121/TPRKB family.</text>
</comment>
<feature type="region of interest" description="Disordered" evidence="9">
    <location>
        <begin position="168"/>
        <end position="191"/>
    </location>
</feature>
<evidence type="ECO:0000256" key="7">
    <source>
        <dbReference type="ARBA" id="ARBA00025043"/>
    </source>
</evidence>
<accession>A0A1B8GQ56</accession>
<keyword evidence="5" id="KW-0819">tRNA processing</keyword>
<evidence type="ECO:0000256" key="1">
    <source>
        <dbReference type="ARBA" id="ARBA00004123"/>
    </source>
</evidence>
<reference evidence="10 11" key="1">
    <citation type="submission" date="2016-03" db="EMBL/GenBank/DDBJ databases">
        <title>Comparative genomics of Pseudogymnoascus destructans, the fungus causing white-nose syndrome of bats.</title>
        <authorList>
            <person name="Palmer J.M."/>
            <person name="Drees K.P."/>
            <person name="Foster J.T."/>
            <person name="Lindner D.L."/>
        </authorList>
    </citation>
    <scope>NUCLEOTIDE SEQUENCE [LARGE SCALE GENOMIC DNA]</scope>
    <source>
        <strain evidence="10 11">UAMH 10579</strain>
    </source>
</reference>
<evidence type="ECO:0000256" key="2">
    <source>
        <dbReference type="ARBA" id="ARBA00005546"/>
    </source>
</evidence>
<dbReference type="AlphaFoldDB" id="A0A1B8GQ56"/>
<keyword evidence="11" id="KW-1185">Reference proteome</keyword>
<protein>
    <recommendedName>
        <fullName evidence="4">EKC/KEOPS complex subunit CGI121</fullName>
    </recommendedName>
    <alternativeName>
        <fullName evidence="3">EKC/KEOPS complex subunit cgi121</fullName>
    </alternativeName>
</protein>
<evidence type="ECO:0000256" key="4">
    <source>
        <dbReference type="ARBA" id="ARBA00016009"/>
    </source>
</evidence>
<dbReference type="Pfam" id="PF08617">
    <property type="entry name" value="CGI-121"/>
    <property type="match status" value="1"/>
</dbReference>
<evidence type="ECO:0000256" key="6">
    <source>
        <dbReference type="ARBA" id="ARBA00023242"/>
    </source>
</evidence>
<dbReference type="Gene3D" id="3.30.2380.10">
    <property type="entry name" value="CGI121/TPRKB"/>
    <property type="match status" value="1"/>
</dbReference>
<evidence type="ECO:0000256" key="5">
    <source>
        <dbReference type="ARBA" id="ARBA00022694"/>
    </source>
</evidence>
<reference evidence="11" key="2">
    <citation type="journal article" date="2018" name="Nat. Commun.">
        <title>Extreme sensitivity to ultraviolet light in the fungal pathogen causing white-nose syndrome of bats.</title>
        <authorList>
            <person name="Palmer J.M."/>
            <person name="Drees K.P."/>
            <person name="Foster J.T."/>
            <person name="Lindner D.L."/>
        </authorList>
    </citation>
    <scope>NUCLEOTIDE SEQUENCE [LARGE SCALE GENOMIC DNA]</scope>
    <source>
        <strain evidence="11">UAMH 10579</strain>
    </source>
</reference>
<comment type="subcellular location">
    <subcellularLocation>
        <location evidence="1">Nucleus</location>
    </subcellularLocation>
</comment>
<dbReference type="GO" id="GO:0005829">
    <property type="term" value="C:cytosol"/>
    <property type="evidence" value="ECO:0007669"/>
    <property type="project" value="TreeGrafter"/>
</dbReference>
<comment type="function">
    <text evidence="7">Component of the EKC/KEOPS complex that is required for the formation of a threonylcarbamoyl group on adenosine at position 37 (t(6)A37) in tRNAs that read codons beginning with adenine. The complex is probably involved in the transfer of the threonylcarbamoyl moiety of threonylcarbamoyl-AMP (TC-AMP) to the N6 group of A37. CGI121 acts as an allosteric effector that regulates the t(6)A activity of the complex. The EKC/KEOPS complex also promotes both telomere uncapping and telomere elongation. The complex is required for efficient recruitment of transcriptional coactivators. CGI121 is not required for tRNA modification.</text>
</comment>
<dbReference type="GO" id="GO:0000408">
    <property type="term" value="C:EKC/KEOPS complex"/>
    <property type="evidence" value="ECO:0007669"/>
    <property type="project" value="TreeGrafter"/>
</dbReference>
<sequence>MSLTTIAIEHLPPGHDVHIALFHSVTNAAFLHAQLLAGNTDFEYALIDASVVVSKVQILAAAFRAINDNIEGRLRTRNVHSEIVFCLSPNNNIAESFRRFGVSPTTTSLIAIKITTPSSPPSLTPASIQEHLTSAVEGKQAPFSDEELGTVTDWARVRKVYKLPLVGQQGKKKGMGEEEKREEEERERRELGVQVLGAMALRGAS</sequence>
<organism evidence="10 11">
    <name type="scientific">Pseudogymnoascus verrucosus</name>
    <dbReference type="NCBI Taxonomy" id="342668"/>
    <lineage>
        <taxon>Eukaryota</taxon>
        <taxon>Fungi</taxon>
        <taxon>Dikarya</taxon>
        <taxon>Ascomycota</taxon>
        <taxon>Pezizomycotina</taxon>
        <taxon>Leotiomycetes</taxon>
        <taxon>Thelebolales</taxon>
        <taxon>Thelebolaceae</taxon>
        <taxon>Pseudogymnoascus</taxon>
    </lineage>
</organism>
<evidence type="ECO:0000256" key="3">
    <source>
        <dbReference type="ARBA" id="ARBA00015316"/>
    </source>
</evidence>
<dbReference type="InterPro" id="IPR013926">
    <property type="entry name" value="CGI121/TPRKB"/>
</dbReference>
<dbReference type="SUPFAM" id="SSF143870">
    <property type="entry name" value="PF0523-like"/>
    <property type="match status" value="1"/>
</dbReference>
<dbReference type="PANTHER" id="PTHR15840">
    <property type="entry name" value="CGI-121 FAMILY MEMBER"/>
    <property type="match status" value="1"/>
</dbReference>
<evidence type="ECO:0000313" key="11">
    <source>
        <dbReference type="Proteomes" id="UP000091956"/>
    </source>
</evidence>
<dbReference type="GO" id="GO:0002949">
    <property type="term" value="P:tRNA threonylcarbamoyladenosine modification"/>
    <property type="evidence" value="ECO:0007669"/>
    <property type="project" value="TreeGrafter"/>
</dbReference>
<name>A0A1B8GQ56_9PEZI</name>
<evidence type="ECO:0000256" key="8">
    <source>
        <dbReference type="RuleBase" id="RU004398"/>
    </source>
</evidence>
<dbReference type="InterPro" id="IPR036504">
    <property type="entry name" value="CGI121/TPRKB_sf"/>
</dbReference>
<dbReference type="GO" id="GO:0005634">
    <property type="term" value="C:nucleus"/>
    <property type="evidence" value="ECO:0007669"/>
    <property type="project" value="UniProtKB-SubCell"/>
</dbReference>
<dbReference type="EMBL" id="KV460219">
    <property type="protein sequence ID" value="OBT97958.1"/>
    <property type="molecule type" value="Genomic_DNA"/>
</dbReference>
<evidence type="ECO:0000256" key="9">
    <source>
        <dbReference type="SAM" id="MobiDB-lite"/>
    </source>
</evidence>
<dbReference type="STRING" id="342668.A0A1B8GQ56"/>
<dbReference type="GeneID" id="28837370"/>